<dbReference type="NCBIfam" id="TIGR00133">
    <property type="entry name" value="gatB"/>
    <property type="match status" value="1"/>
</dbReference>
<dbReference type="SUPFAM" id="SSF55931">
    <property type="entry name" value="Glutamine synthetase/guanido kinase"/>
    <property type="match status" value="1"/>
</dbReference>
<evidence type="ECO:0000256" key="3">
    <source>
        <dbReference type="ARBA" id="ARBA00022598"/>
    </source>
</evidence>
<evidence type="ECO:0000313" key="12">
    <source>
        <dbReference type="EMBL" id="VYU48597.1"/>
    </source>
</evidence>
<organism evidence="12">
    <name type="scientific">Veillonella ratti</name>
    <dbReference type="NCBI Taxonomy" id="103892"/>
    <lineage>
        <taxon>Bacteria</taxon>
        <taxon>Bacillati</taxon>
        <taxon>Bacillota</taxon>
        <taxon>Negativicutes</taxon>
        <taxon>Veillonellales</taxon>
        <taxon>Veillonellaceae</taxon>
        <taxon>Veillonella</taxon>
    </lineage>
</organism>
<keyword evidence="12" id="KW-0808">Transferase</keyword>
<dbReference type="InterPro" id="IPR006075">
    <property type="entry name" value="Asn/Gln-tRNA_Trfase_suB/E_cat"/>
</dbReference>
<comment type="subunit">
    <text evidence="2 10">Heterotrimer of A, B and C subunits.</text>
</comment>
<evidence type="ECO:0000259" key="11">
    <source>
        <dbReference type="SMART" id="SM00845"/>
    </source>
</evidence>
<dbReference type="EC" id="6.3.5.-" evidence="10"/>
<dbReference type="PANTHER" id="PTHR11659">
    <property type="entry name" value="GLUTAMYL-TRNA GLN AMIDOTRANSFERASE SUBUNIT B MITOCHONDRIAL AND PROKARYOTIC PET112-RELATED"/>
    <property type="match status" value="1"/>
</dbReference>
<gene>
    <name evidence="10 12" type="primary">gatB</name>
    <name evidence="12" type="ORF">VRLFYP33_02218</name>
</gene>
<dbReference type="GO" id="GO:0005524">
    <property type="term" value="F:ATP binding"/>
    <property type="evidence" value="ECO:0007669"/>
    <property type="project" value="UniProtKB-KW"/>
</dbReference>
<dbReference type="FunFam" id="1.10.10.410:FF:000001">
    <property type="entry name" value="Aspartyl/glutamyl-tRNA(Asn/Gln) amidotransferase subunit B"/>
    <property type="match status" value="1"/>
</dbReference>
<evidence type="ECO:0000256" key="6">
    <source>
        <dbReference type="ARBA" id="ARBA00022917"/>
    </source>
</evidence>
<dbReference type="GO" id="GO:0070681">
    <property type="term" value="P:glutaminyl-tRNAGln biosynthesis via transamidation"/>
    <property type="evidence" value="ECO:0007669"/>
    <property type="project" value="TreeGrafter"/>
</dbReference>
<keyword evidence="4 10" id="KW-0547">Nucleotide-binding</keyword>
<dbReference type="RefSeq" id="WP_021842114.1">
    <property type="nucleotide sequence ID" value="NZ_CACRUX010000097.1"/>
</dbReference>
<dbReference type="AlphaFoldDB" id="A0A6N3F930"/>
<comment type="catalytic activity">
    <reaction evidence="9 10">
        <text>L-glutamyl-tRNA(Gln) + L-glutamine + ATP + H2O = L-glutaminyl-tRNA(Gln) + L-glutamate + ADP + phosphate + H(+)</text>
        <dbReference type="Rhea" id="RHEA:17521"/>
        <dbReference type="Rhea" id="RHEA-COMP:9681"/>
        <dbReference type="Rhea" id="RHEA-COMP:9684"/>
        <dbReference type="ChEBI" id="CHEBI:15377"/>
        <dbReference type="ChEBI" id="CHEBI:15378"/>
        <dbReference type="ChEBI" id="CHEBI:29985"/>
        <dbReference type="ChEBI" id="CHEBI:30616"/>
        <dbReference type="ChEBI" id="CHEBI:43474"/>
        <dbReference type="ChEBI" id="CHEBI:58359"/>
        <dbReference type="ChEBI" id="CHEBI:78520"/>
        <dbReference type="ChEBI" id="CHEBI:78521"/>
        <dbReference type="ChEBI" id="CHEBI:456216"/>
    </reaction>
</comment>
<protein>
    <recommendedName>
        <fullName evidence="10">Aspartyl/glutamyl-tRNA(Asn/Gln) amidotransferase subunit B</fullName>
        <shortName evidence="10">Asp/Glu-ADT subunit B</shortName>
        <ecNumber evidence="10">6.3.5.-</ecNumber>
    </recommendedName>
</protein>
<dbReference type="HAMAP" id="MF_00121">
    <property type="entry name" value="GatB"/>
    <property type="match status" value="1"/>
</dbReference>
<comment type="function">
    <text evidence="7 10">Allows the formation of correctly charged Asn-tRNA(Asn) or Gln-tRNA(Gln) through the transamidation of misacylated Asp-tRNA(Asn) or Glu-tRNA(Gln) in organisms which lack either or both of asparaginyl-tRNA or glutaminyl-tRNA synthetases. The reaction takes place in the presence of glutamine and ATP through an activated phospho-Asp-tRNA(Asn) or phospho-Glu-tRNA(Gln).</text>
</comment>
<dbReference type="GO" id="GO:0006412">
    <property type="term" value="P:translation"/>
    <property type="evidence" value="ECO:0007669"/>
    <property type="project" value="UniProtKB-UniRule"/>
</dbReference>
<dbReference type="OrthoDB" id="9804078at2"/>
<dbReference type="InterPro" id="IPR017959">
    <property type="entry name" value="Asn/Gln-tRNA_amidoTrfase_suB/E"/>
</dbReference>
<dbReference type="EMBL" id="CACRUX010000097">
    <property type="protein sequence ID" value="VYU48597.1"/>
    <property type="molecule type" value="Genomic_DNA"/>
</dbReference>
<dbReference type="GeneID" id="91963742"/>
<dbReference type="PROSITE" id="PS01234">
    <property type="entry name" value="GATB"/>
    <property type="match status" value="1"/>
</dbReference>
<name>A0A6N3F930_9FIRM</name>
<dbReference type="NCBIfam" id="NF004012">
    <property type="entry name" value="PRK05477.1-2"/>
    <property type="match status" value="1"/>
</dbReference>
<dbReference type="InterPro" id="IPR004413">
    <property type="entry name" value="GatB"/>
</dbReference>
<evidence type="ECO:0000256" key="8">
    <source>
        <dbReference type="ARBA" id="ARBA00047380"/>
    </source>
</evidence>
<keyword evidence="3 10" id="KW-0436">Ligase</keyword>
<dbReference type="InterPro" id="IPR014746">
    <property type="entry name" value="Gln_synth/guanido_kin_cat_dom"/>
</dbReference>
<dbReference type="InterPro" id="IPR003789">
    <property type="entry name" value="Asn/Gln_tRNA_amidoTrase-B-like"/>
</dbReference>
<sequence>MKYETVVGLEVHTELKTKSKIFCGCTTEFGGDQNTHVCPVCLGLPGVMPVLNQKVVEYAIRVGLALNCEILQFNKFDRKNYYYPDLPKNWQTSQYDLPICLNGHIDIEVGGKTRRIRITRIHMEEDAGKLVHSGNTISTSDSSNVDYNRTGVPLLEIVSEPDLRSGEEARAYVEKIRSIIKYLDVSDVRMEEGSLRCDANISVRLMGDEKLGTKTEIKNMNSLTALQKGVEYEAIRQAETLEDGGTIVQETRTWDDSKGMTLSMRKKEAENDYRYFPEPDLVPIVITDEQIEAARQSLPELPDAKMARFQADYGLSEEDSAILTTMRETADYLDEAVKAGADAKTAANWMLGDLSKMVNEANITFADAKVKPAQLAAMIELINKGTISGKIAKKVIVSMWETGKDPQAIVEEQGLVQITDTGAIEEIVKQVIADNPKSVEDFKSGKGKAIGFLVGQVMKLSKGRANPGVVNELLQKHLNA</sequence>
<keyword evidence="6 10" id="KW-0648">Protein biosynthesis</keyword>
<dbReference type="GO" id="GO:0016740">
    <property type="term" value="F:transferase activity"/>
    <property type="evidence" value="ECO:0007669"/>
    <property type="project" value="UniProtKB-KW"/>
</dbReference>
<evidence type="ECO:0000256" key="7">
    <source>
        <dbReference type="ARBA" id="ARBA00024799"/>
    </source>
</evidence>
<dbReference type="Gene3D" id="1.10.150.380">
    <property type="entry name" value="GatB domain, N-terminal subdomain"/>
    <property type="match status" value="1"/>
</dbReference>
<proteinExistence type="inferred from homology"/>
<evidence type="ECO:0000256" key="9">
    <source>
        <dbReference type="ARBA" id="ARBA00047913"/>
    </source>
</evidence>
<dbReference type="FunFam" id="1.10.150.380:FF:000001">
    <property type="entry name" value="Aspartyl/glutamyl-tRNA(Asn/Gln) amidotransferase subunit B"/>
    <property type="match status" value="1"/>
</dbReference>
<comment type="similarity">
    <text evidence="1 10">Belongs to the GatB/GatE family. GatB subfamily.</text>
</comment>
<dbReference type="Pfam" id="PF02934">
    <property type="entry name" value="GatB_N"/>
    <property type="match status" value="1"/>
</dbReference>
<reference evidence="12" key="1">
    <citation type="submission" date="2019-11" db="EMBL/GenBank/DDBJ databases">
        <authorList>
            <person name="Feng L."/>
        </authorList>
    </citation>
    <scope>NUCLEOTIDE SEQUENCE</scope>
    <source>
        <strain evidence="12">VrattiLFYP33</strain>
    </source>
</reference>
<evidence type="ECO:0000256" key="4">
    <source>
        <dbReference type="ARBA" id="ARBA00022741"/>
    </source>
</evidence>
<dbReference type="InterPro" id="IPR018027">
    <property type="entry name" value="Asn/Gln_amidotransferase"/>
</dbReference>
<evidence type="ECO:0000256" key="10">
    <source>
        <dbReference type="HAMAP-Rule" id="MF_00121"/>
    </source>
</evidence>
<evidence type="ECO:0000256" key="1">
    <source>
        <dbReference type="ARBA" id="ARBA00005306"/>
    </source>
</evidence>
<keyword evidence="5 10" id="KW-0067">ATP-binding</keyword>
<dbReference type="InterPro" id="IPR023168">
    <property type="entry name" value="GatB_Yqey_C_2"/>
</dbReference>
<evidence type="ECO:0000256" key="5">
    <source>
        <dbReference type="ARBA" id="ARBA00022840"/>
    </source>
</evidence>
<feature type="domain" description="Asn/Gln amidotransferase" evidence="11">
    <location>
        <begin position="331"/>
        <end position="478"/>
    </location>
</feature>
<dbReference type="InterPro" id="IPR042114">
    <property type="entry name" value="GatB_C_1"/>
</dbReference>
<dbReference type="GO" id="GO:0050567">
    <property type="term" value="F:glutaminyl-tRNA synthase (glutamine-hydrolyzing) activity"/>
    <property type="evidence" value="ECO:0007669"/>
    <property type="project" value="UniProtKB-UniRule"/>
</dbReference>
<dbReference type="SMART" id="SM00845">
    <property type="entry name" value="GatB_Yqey"/>
    <property type="match status" value="1"/>
</dbReference>
<dbReference type="PANTHER" id="PTHR11659:SF0">
    <property type="entry name" value="GLUTAMYL-TRNA(GLN) AMIDOTRANSFERASE SUBUNIT B, MITOCHONDRIAL"/>
    <property type="match status" value="1"/>
</dbReference>
<dbReference type="Pfam" id="PF02637">
    <property type="entry name" value="GatB_Yqey"/>
    <property type="match status" value="1"/>
</dbReference>
<dbReference type="SUPFAM" id="SSF89095">
    <property type="entry name" value="GatB/YqeY motif"/>
    <property type="match status" value="1"/>
</dbReference>
<dbReference type="NCBIfam" id="NF004014">
    <property type="entry name" value="PRK05477.1-4"/>
    <property type="match status" value="1"/>
</dbReference>
<evidence type="ECO:0000256" key="2">
    <source>
        <dbReference type="ARBA" id="ARBA00011123"/>
    </source>
</evidence>
<accession>A0A6N3F930</accession>
<comment type="catalytic activity">
    <reaction evidence="8 10">
        <text>L-aspartyl-tRNA(Asn) + L-glutamine + ATP + H2O = L-asparaginyl-tRNA(Asn) + L-glutamate + ADP + phosphate + 2 H(+)</text>
        <dbReference type="Rhea" id="RHEA:14513"/>
        <dbReference type="Rhea" id="RHEA-COMP:9674"/>
        <dbReference type="Rhea" id="RHEA-COMP:9677"/>
        <dbReference type="ChEBI" id="CHEBI:15377"/>
        <dbReference type="ChEBI" id="CHEBI:15378"/>
        <dbReference type="ChEBI" id="CHEBI:29985"/>
        <dbReference type="ChEBI" id="CHEBI:30616"/>
        <dbReference type="ChEBI" id="CHEBI:43474"/>
        <dbReference type="ChEBI" id="CHEBI:58359"/>
        <dbReference type="ChEBI" id="CHEBI:78515"/>
        <dbReference type="ChEBI" id="CHEBI:78516"/>
        <dbReference type="ChEBI" id="CHEBI:456216"/>
    </reaction>
</comment>
<dbReference type="InterPro" id="IPR017958">
    <property type="entry name" value="Gln-tRNA_amidoTrfase_suB_CS"/>
</dbReference>
<dbReference type="Gene3D" id="1.10.10.410">
    <property type="match status" value="1"/>
</dbReference>